<dbReference type="KEGG" id="salw:CP975_18055"/>
<name>A0A5J6HKX3_STRAD</name>
<accession>A0A5J6HKX3</accession>
<proteinExistence type="predicted"/>
<feature type="compositionally biased region" description="Basic and acidic residues" evidence="1">
    <location>
        <begin position="82"/>
        <end position="102"/>
    </location>
</feature>
<dbReference type="AlphaFoldDB" id="A0A5J6HKX3"/>
<feature type="compositionally biased region" description="Low complexity" evidence="1">
    <location>
        <begin position="45"/>
        <end position="57"/>
    </location>
</feature>
<evidence type="ECO:0000313" key="2">
    <source>
        <dbReference type="EMBL" id="QEV19144.1"/>
    </source>
</evidence>
<dbReference type="Proteomes" id="UP000326553">
    <property type="component" value="Chromosome"/>
</dbReference>
<reference evidence="2 3" key="1">
    <citation type="submission" date="2017-09" db="EMBL/GenBank/DDBJ databases">
        <authorList>
            <person name="Lee N."/>
            <person name="Cho B.-K."/>
        </authorList>
    </citation>
    <scope>NUCLEOTIDE SEQUENCE [LARGE SCALE GENOMIC DNA]</scope>
    <source>
        <strain evidence="2 3">ATCC 12461</strain>
    </source>
</reference>
<keyword evidence="3" id="KW-1185">Reference proteome</keyword>
<sequence length="102" mass="10621">MGGGGGGSGKGGSWRPGRARPSPGRLPARGVSSTVVRGPLGADSAAYARRPGTTAARAVRRAATRAMRRVTRETATAPATSRHRDAQDQTDHYATDKPHMTQ</sequence>
<evidence type="ECO:0000313" key="3">
    <source>
        <dbReference type="Proteomes" id="UP000326553"/>
    </source>
</evidence>
<organism evidence="2 3">
    <name type="scientific">Streptomyces alboniger</name>
    <dbReference type="NCBI Taxonomy" id="132473"/>
    <lineage>
        <taxon>Bacteria</taxon>
        <taxon>Bacillati</taxon>
        <taxon>Actinomycetota</taxon>
        <taxon>Actinomycetes</taxon>
        <taxon>Kitasatosporales</taxon>
        <taxon>Streptomycetaceae</taxon>
        <taxon>Streptomyces</taxon>
        <taxon>Streptomyces aurantiacus group</taxon>
    </lineage>
</organism>
<feature type="compositionally biased region" description="Gly residues" evidence="1">
    <location>
        <begin position="1"/>
        <end position="14"/>
    </location>
</feature>
<protein>
    <submittedName>
        <fullName evidence="2">Uncharacterized protein</fullName>
    </submittedName>
</protein>
<feature type="region of interest" description="Disordered" evidence="1">
    <location>
        <begin position="1"/>
        <end position="102"/>
    </location>
</feature>
<gene>
    <name evidence="2" type="ORF">CP975_18055</name>
</gene>
<evidence type="ECO:0000256" key="1">
    <source>
        <dbReference type="SAM" id="MobiDB-lite"/>
    </source>
</evidence>
<dbReference type="EMBL" id="CP023695">
    <property type="protein sequence ID" value="QEV19144.1"/>
    <property type="molecule type" value="Genomic_DNA"/>
</dbReference>
<feature type="compositionally biased region" description="Basic residues" evidence="1">
    <location>
        <begin position="58"/>
        <end position="69"/>
    </location>
</feature>